<dbReference type="Pfam" id="PF01420">
    <property type="entry name" value="Methylase_S"/>
    <property type="match status" value="1"/>
</dbReference>
<evidence type="ECO:0000256" key="3">
    <source>
        <dbReference type="ARBA" id="ARBA00023125"/>
    </source>
</evidence>
<name>A0A4U1K078_RHOCA</name>
<dbReference type="PANTHER" id="PTHR43140:SF1">
    <property type="entry name" value="TYPE I RESTRICTION ENZYME ECOKI SPECIFICITY SUBUNIT"/>
    <property type="match status" value="1"/>
</dbReference>
<keyword evidence="5" id="KW-0255">Endonuclease</keyword>
<dbReference type="InterPro" id="IPR051212">
    <property type="entry name" value="Type-I_RE_S_subunit"/>
</dbReference>
<comment type="similarity">
    <text evidence="1">Belongs to the type-I restriction system S methylase family.</text>
</comment>
<keyword evidence="5" id="KW-0540">Nuclease</keyword>
<evidence type="ECO:0000259" key="4">
    <source>
        <dbReference type="Pfam" id="PF01420"/>
    </source>
</evidence>
<dbReference type="GO" id="GO:0004519">
    <property type="term" value="F:endonuclease activity"/>
    <property type="evidence" value="ECO:0007669"/>
    <property type="project" value="UniProtKB-KW"/>
</dbReference>
<evidence type="ECO:0000256" key="2">
    <source>
        <dbReference type="ARBA" id="ARBA00022747"/>
    </source>
</evidence>
<proteinExistence type="inferred from homology"/>
<dbReference type="Proteomes" id="UP000310597">
    <property type="component" value="Unassembled WGS sequence"/>
</dbReference>
<keyword evidence="5" id="KW-0378">Hydrolase</keyword>
<dbReference type="GO" id="GO:0003677">
    <property type="term" value="F:DNA binding"/>
    <property type="evidence" value="ECO:0007669"/>
    <property type="project" value="UniProtKB-KW"/>
</dbReference>
<dbReference type="InterPro" id="IPR044946">
    <property type="entry name" value="Restrct_endonuc_typeI_TRD_sf"/>
</dbReference>
<dbReference type="PANTHER" id="PTHR43140">
    <property type="entry name" value="TYPE-1 RESTRICTION ENZYME ECOKI SPECIFICITY PROTEIN"/>
    <property type="match status" value="1"/>
</dbReference>
<accession>A0A4U1K078</accession>
<dbReference type="Gene3D" id="3.90.220.20">
    <property type="entry name" value="DNA methylase specificity domains"/>
    <property type="match status" value="2"/>
</dbReference>
<dbReference type="EMBL" id="SWJZ01000009">
    <property type="protein sequence ID" value="TKD25304.1"/>
    <property type="molecule type" value="Genomic_DNA"/>
</dbReference>
<keyword evidence="2" id="KW-0680">Restriction system</keyword>
<gene>
    <name evidence="5" type="ORF">FBT96_02890</name>
</gene>
<reference evidence="5 6" key="1">
    <citation type="submission" date="2019-04" db="EMBL/GenBank/DDBJ databases">
        <title>Draft Whole-Genome sequence of the purple photosynthetic bacterium Rhodobacter capsulatus SP108 with an indigenous class A beta-lactamase.</title>
        <authorList>
            <person name="Robertson S."/>
            <person name="Meyer T.E."/>
            <person name="Kyndt J.A."/>
        </authorList>
    </citation>
    <scope>NUCLEOTIDE SEQUENCE [LARGE SCALE GENOMIC DNA]</scope>
    <source>
        <strain evidence="5 6">SP108</strain>
    </source>
</reference>
<dbReference type="AlphaFoldDB" id="A0A4U1K078"/>
<dbReference type="SUPFAM" id="SSF116734">
    <property type="entry name" value="DNA methylase specificity domain"/>
    <property type="match status" value="2"/>
</dbReference>
<organism evidence="5 6">
    <name type="scientific">Rhodobacter capsulatus</name>
    <name type="common">Rhodopseudomonas capsulata</name>
    <dbReference type="NCBI Taxonomy" id="1061"/>
    <lineage>
        <taxon>Bacteria</taxon>
        <taxon>Pseudomonadati</taxon>
        <taxon>Pseudomonadota</taxon>
        <taxon>Alphaproteobacteria</taxon>
        <taxon>Rhodobacterales</taxon>
        <taxon>Rhodobacter group</taxon>
        <taxon>Rhodobacter</taxon>
    </lineage>
</organism>
<dbReference type="InterPro" id="IPR000055">
    <property type="entry name" value="Restrct_endonuc_typeI_TRD"/>
</dbReference>
<dbReference type="RefSeq" id="WP_136904880.1">
    <property type="nucleotide sequence ID" value="NZ_SWJZ01000009.1"/>
</dbReference>
<comment type="caution">
    <text evidence="5">The sequence shown here is derived from an EMBL/GenBank/DDBJ whole genome shotgun (WGS) entry which is preliminary data.</text>
</comment>
<evidence type="ECO:0000313" key="6">
    <source>
        <dbReference type="Proteomes" id="UP000310597"/>
    </source>
</evidence>
<keyword evidence="3" id="KW-0238">DNA-binding</keyword>
<evidence type="ECO:0000313" key="5">
    <source>
        <dbReference type="EMBL" id="TKD25304.1"/>
    </source>
</evidence>
<feature type="domain" description="Type I restriction modification DNA specificity" evidence="4">
    <location>
        <begin position="52"/>
        <end position="186"/>
    </location>
</feature>
<dbReference type="GO" id="GO:0009307">
    <property type="term" value="P:DNA restriction-modification system"/>
    <property type="evidence" value="ECO:0007669"/>
    <property type="project" value="UniProtKB-KW"/>
</dbReference>
<dbReference type="Gene3D" id="1.10.287.1120">
    <property type="entry name" value="Bipartite methylase S protein"/>
    <property type="match status" value="1"/>
</dbReference>
<dbReference type="OrthoDB" id="512700at2"/>
<sequence length="439" mass="48749">MSLPAYDVFKVAPVEWLGPLPAHWGAAAIKRLVLTPITDGPHETPQFHESGIPFVSAEAVGTGKINFEKIRGYISSEDHLRYSRKYFPKKNDIFLVKSGATTGVSAIVEVDTEFNIWSPLAVVRCDSEKIIPHFMLYALRSRNFLDGIALNWSYGTQQNIGMGVLERLHVPLPPKSEQEKIVAFLNGSVSKVDSLIEKKTRFIALLKEKRAAVITHAVTKGIDPDAPIKDSGVDWLGRVPAHWEVLRIAALFREVSRPADPALPVLSVSIHDGVTDGELADEDRDRKVALSEDRTKYQGVAPGDLVYNMMRAWQGAFGAVTVKGLVSPAYVVAAPVTTFRTKFIEHLLHTKSAAEEIRRFSRGIADFRMRLYWDHFRALKVCLPPLEEQDRILSEIDTESARIDGLIALTERSIDLLREKRAALITAAVTGKIDVRAAA</sequence>
<evidence type="ECO:0000256" key="1">
    <source>
        <dbReference type="ARBA" id="ARBA00010923"/>
    </source>
</evidence>
<protein>
    <submittedName>
        <fullName evidence="5">Restriction endonuclease subunit S</fullName>
    </submittedName>
</protein>
<dbReference type="CDD" id="cd17246">
    <property type="entry name" value="RMtype1_S_SonII-TRD2-CR2_like"/>
    <property type="match status" value="1"/>
</dbReference>